<dbReference type="AlphaFoldDB" id="A0A9P3L8F0"/>
<keyword evidence="4" id="KW-1185">Reference proteome</keyword>
<dbReference type="InterPro" id="IPR015814">
    <property type="entry name" value="Pgluconate_DH_NAD-bd_C"/>
</dbReference>
<feature type="domain" description="Phosphogluconate dehydrogenase NAD-binding putative C-terminal" evidence="2">
    <location>
        <begin position="203"/>
        <end position="255"/>
    </location>
</feature>
<dbReference type="InterPro" id="IPR008927">
    <property type="entry name" value="6-PGluconate_DH-like_C_sf"/>
</dbReference>
<comment type="caution">
    <text evidence="3">The sequence shown here is derived from an EMBL/GenBank/DDBJ whole genome shotgun (WGS) entry which is preliminary data.</text>
</comment>
<dbReference type="Pfam" id="PF09130">
    <property type="entry name" value="DUF1932"/>
    <property type="match status" value="1"/>
</dbReference>
<dbReference type="SUPFAM" id="SSF51735">
    <property type="entry name" value="NAD(P)-binding Rossmann-fold domains"/>
    <property type="match status" value="1"/>
</dbReference>
<dbReference type="GO" id="GO:0050661">
    <property type="term" value="F:NADP binding"/>
    <property type="evidence" value="ECO:0007669"/>
    <property type="project" value="InterPro"/>
</dbReference>
<dbReference type="Pfam" id="PF03446">
    <property type="entry name" value="NAD_binding_2"/>
    <property type="match status" value="1"/>
</dbReference>
<dbReference type="InterPro" id="IPR006115">
    <property type="entry name" value="6PGDH_NADP-bd"/>
</dbReference>
<dbReference type="OrthoDB" id="9988102at2759"/>
<name>A0A9P3L8F0_9APHY</name>
<feature type="domain" description="6-phosphogluconate dehydrogenase NADP-binding" evidence="1">
    <location>
        <begin position="7"/>
        <end position="145"/>
    </location>
</feature>
<organism evidence="3 4">
    <name type="scientific">Phanerochaete sordida</name>
    <dbReference type="NCBI Taxonomy" id="48140"/>
    <lineage>
        <taxon>Eukaryota</taxon>
        <taxon>Fungi</taxon>
        <taxon>Dikarya</taxon>
        <taxon>Basidiomycota</taxon>
        <taxon>Agaricomycotina</taxon>
        <taxon>Agaricomycetes</taxon>
        <taxon>Polyporales</taxon>
        <taxon>Phanerochaetaceae</taxon>
        <taxon>Phanerochaete</taxon>
    </lineage>
</organism>
<dbReference type="Proteomes" id="UP000703269">
    <property type="component" value="Unassembled WGS sequence"/>
</dbReference>
<dbReference type="SUPFAM" id="SSF48179">
    <property type="entry name" value="6-phosphogluconate dehydrogenase C-terminal domain-like"/>
    <property type="match status" value="1"/>
</dbReference>
<accession>A0A9P3L8F0</accession>
<protein>
    <submittedName>
        <fullName evidence="3">6-phosphogluconate dehydrogenase C-terminal domain-like protein</fullName>
    </submittedName>
</protein>
<proteinExistence type="predicted"/>
<gene>
    <name evidence="3" type="ORF">PsYK624_006880</name>
</gene>
<dbReference type="Gene3D" id="3.40.50.720">
    <property type="entry name" value="NAD(P)-binding Rossmann-like Domain"/>
    <property type="match status" value="1"/>
</dbReference>
<reference evidence="3 4" key="1">
    <citation type="submission" date="2021-08" db="EMBL/GenBank/DDBJ databases">
        <title>Draft Genome Sequence of Phanerochaete sordida strain YK-624.</title>
        <authorList>
            <person name="Mori T."/>
            <person name="Dohra H."/>
            <person name="Suzuki T."/>
            <person name="Kawagishi H."/>
            <person name="Hirai H."/>
        </authorList>
    </citation>
    <scope>NUCLEOTIDE SEQUENCE [LARGE SCALE GENOMIC DNA]</scope>
    <source>
        <strain evidence="3 4">YK-624</strain>
    </source>
</reference>
<evidence type="ECO:0000313" key="4">
    <source>
        <dbReference type="Proteomes" id="UP000703269"/>
    </source>
</evidence>
<dbReference type="EMBL" id="BPQB01000001">
    <property type="protein sequence ID" value="GJE84612.1"/>
    <property type="molecule type" value="Genomic_DNA"/>
</dbReference>
<dbReference type="InterPro" id="IPR036291">
    <property type="entry name" value="NAD(P)-bd_dom_sf"/>
</dbReference>
<evidence type="ECO:0000259" key="2">
    <source>
        <dbReference type="Pfam" id="PF09130"/>
    </source>
</evidence>
<evidence type="ECO:0000313" key="3">
    <source>
        <dbReference type="EMBL" id="GJE84612.1"/>
    </source>
</evidence>
<evidence type="ECO:0000259" key="1">
    <source>
        <dbReference type="Pfam" id="PF03446"/>
    </source>
</evidence>
<sequence length="322" mass="33503">MAQPVLAVVAAGAMGAAVGKRLTTAGLTVLTTLAGRSAATRKRAADAGLEDAALADIAARAHWTLSILPPSEAETFAKAFRDAHQQAAPTRPVGFADCNAVNPTTVKRIAALFKGTPIKFVDAGIIGGPPQGDYDPVFYASAAPEDTVELDEFASLKQWGLNVKALRGEGAGVGDASALKMSYAGITKGIIGICTTMVLSAHASSPATANALLHELSDSQPVILKRIIGSTPGMLPKAYRWVGEMEEISAFVADGLSHAESSSTQAQIEGAGEGLTHLGLARLYERVAKALTDTEEKGEDTAEVKVLKNFVKDAKEVVEPKK</sequence>